<dbReference type="Proteomes" id="UP001152320">
    <property type="component" value="Chromosome 23"/>
</dbReference>
<evidence type="ECO:0000256" key="1">
    <source>
        <dbReference type="SAM" id="MobiDB-lite"/>
    </source>
</evidence>
<evidence type="ECO:0000259" key="2">
    <source>
        <dbReference type="PROSITE" id="PS50041"/>
    </source>
</evidence>
<sequence>MNGHTQLTTVQYSSYCQGTTTTAEEAVSTNGDTMTTTKETFSTNGYTTTTTKETVSTNGDTTTTTKETSTNEDTTTTEETYTNGNPTTTTEETASINGCPAGFEYQNSCSCYRIVTSPHQTRLEAQQECERLSSHLVFIESEQEKQFLSQRYDPSLQYWLGLNGNLYETKTWDDGSIMVYSNLASHHFAIDDRSGCYRIISKYLSNKWCVGRNTWLDLKCSNALPYICEYELDGMNCTFNLETTATTVTDTDVGELFGLDHVDVYLQRTYQVDMLTNEWSVISCASKCTEVDCGAILFQYETSKCKMATLTDVTEDCNPVSVYRTFTCIHGPGYDLCY</sequence>
<dbReference type="EMBL" id="JAIZAY010000023">
    <property type="protein sequence ID" value="KAJ8020106.1"/>
    <property type="molecule type" value="Genomic_DNA"/>
</dbReference>
<dbReference type="SUPFAM" id="SSF56436">
    <property type="entry name" value="C-type lectin-like"/>
    <property type="match status" value="1"/>
</dbReference>
<accession>A0A9Q1B9Z1</accession>
<dbReference type="SMART" id="SM00034">
    <property type="entry name" value="CLECT"/>
    <property type="match status" value="1"/>
</dbReference>
<gene>
    <name evidence="3" type="ORF">HOLleu_41959</name>
</gene>
<dbReference type="InterPro" id="IPR016186">
    <property type="entry name" value="C-type_lectin-like/link_sf"/>
</dbReference>
<dbReference type="Pfam" id="PF00059">
    <property type="entry name" value="Lectin_C"/>
    <property type="match status" value="1"/>
</dbReference>
<evidence type="ECO:0000313" key="4">
    <source>
        <dbReference type="Proteomes" id="UP001152320"/>
    </source>
</evidence>
<dbReference type="CDD" id="cd00037">
    <property type="entry name" value="CLECT"/>
    <property type="match status" value="1"/>
</dbReference>
<feature type="region of interest" description="Disordered" evidence="1">
    <location>
        <begin position="34"/>
        <end position="92"/>
    </location>
</feature>
<evidence type="ECO:0000313" key="3">
    <source>
        <dbReference type="EMBL" id="KAJ8020106.1"/>
    </source>
</evidence>
<dbReference type="Gene3D" id="3.10.100.10">
    <property type="entry name" value="Mannose-Binding Protein A, subunit A"/>
    <property type="match status" value="1"/>
</dbReference>
<keyword evidence="4" id="KW-1185">Reference proteome</keyword>
<dbReference type="OrthoDB" id="2142683at2759"/>
<dbReference type="InterPro" id="IPR050111">
    <property type="entry name" value="C-type_lectin/snaclec_domain"/>
</dbReference>
<dbReference type="PROSITE" id="PS50041">
    <property type="entry name" value="C_TYPE_LECTIN_2"/>
    <property type="match status" value="1"/>
</dbReference>
<dbReference type="AlphaFoldDB" id="A0A9Q1B9Z1"/>
<dbReference type="InterPro" id="IPR001304">
    <property type="entry name" value="C-type_lectin-like"/>
</dbReference>
<protein>
    <submittedName>
        <fullName evidence="3">Collectin-12</fullName>
    </submittedName>
</protein>
<reference evidence="3" key="1">
    <citation type="submission" date="2021-10" db="EMBL/GenBank/DDBJ databases">
        <title>Tropical sea cucumber genome reveals ecological adaptation and Cuvierian tubules defense mechanism.</title>
        <authorList>
            <person name="Chen T."/>
        </authorList>
    </citation>
    <scope>NUCLEOTIDE SEQUENCE</scope>
    <source>
        <strain evidence="3">Nanhai2018</strain>
        <tissue evidence="3">Muscle</tissue>
    </source>
</reference>
<proteinExistence type="predicted"/>
<feature type="compositionally biased region" description="Low complexity" evidence="1">
    <location>
        <begin position="40"/>
        <end position="92"/>
    </location>
</feature>
<name>A0A9Q1B9Z1_HOLLE</name>
<comment type="caution">
    <text evidence="3">The sequence shown here is derived from an EMBL/GenBank/DDBJ whole genome shotgun (WGS) entry which is preliminary data.</text>
</comment>
<feature type="domain" description="C-type lectin" evidence="2">
    <location>
        <begin position="107"/>
        <end position="229"/>
    </location>
</feature>
<dbReference type="InterPro" id="IPR016187">
    <property type="entry name" value="CTDL_fold"/>
</dbReference>
<dbReference type="PANTHER" id="PTHR22803">
    <property type="entry name" value="MANNOSE, PHOSPHOLIPASE, LECTIN RECEPTOR RELATED"/>
    <property type="match status" value="1"/>
</dbReference>
<organism evidence="3 4">
    <name type="scientific">Holothuria leucospilota</name>
    <name type="common">Black long sea cucumber</name>
    <name type="synonym">Mertensiothuria leucospilota</name>
    <dbReference type="NCBI Taxonomy" id="206669"/>
    <lineage>
        <taxon>Eukaryota</taxon>
        <taxon>Metazoa</taxon>
        <taxon>Echinodermata</taxon>
        <taxon>Eleutherozoa</taxon>
        <taxon>Echinozoa</taxon>
        <taxon>Holothuroidea</taxon>
        <taxon>Aspidochirotacea</taxon>
        <taxon>Aspidochirotida</taxon>
        <taxon>Holothuriidae</taxon>
        <taxon>Holothuria</taxon>
    </lineage>
</organism>